<dbReference type="Proteomes" id="UP001605918">
    <property type="component" value="Unassembled WGS sequence"/>
</dbReference>
<keyword evidence="3" id="KW-1185">Reference proteome</keyword>
<dbReference type="RefSeq" id="WP_394508146.1">
    <property type="nucleotide sequence ID" value="NZ_JBIEIL010000014.1"/>
</dbReference>
<proteinExistence type="predicted"/>
<feature type="compositionally biased region" description="Acidic residues" evidence="1">
    <location>
        <begin position="1"/>
        <end position="16"/>
    </location>
</feature>
<evidence type="ECO:0008006" key="4">
    <source>
        <dbReference type="Google" id="ProtNLM"/>
    </source>
</evidence>
<protein>
    <recommendedName>
        <fullName evidence="4">Ig-like domain repeat protein</fullName>
    </recommendedName>
</protein>
<comment type="caution">
    <text evidence="2">The sequence shown here is derived from an EMBL/GenBank/DDBJ whole genome shotgun (WGS) entry which is preliminary data.</text>
</comment>
<evidence type="ECO:0000313" key="2">
    <source>
        <dbReference type="EMBL" id="MFG6207344.1"/>
    </source>
</evidence>
<gene>
    <name evidence="2" type="ORF">ACGSLL_23620</name>
</gene>
<dbReference type="InterPro" id="IPR013783">
    <property type="entry name" value="Ig-like_fold"/>
</dbReference>
<dbReference type="EMBL" id="JBIEIL010000014">
    <property type="protein sequence ID" value="MFG6207344.1"/>
    <property type="molecule type" value="Genomic_DNA"/>
</dbReference>
<sequence>MENESDDAIQPAEDELFGSASQSMEPDAATPIKRPFTAPKTDHVHDIYSDLIGPLIGSADGYELHFYDVNSYNYFQIKKTISVKDPVHFPSSLGGRKAGRNAIHYRWQTGTHWGEWFDSEWFYFLRTPIITVSDRTVHETAVPTITGVAEAGSHVQLARSGTHALLSNKFEVSAGGGFSFQTHTLTQGDYKAVVLNTQNGYHGVVLSAEHNFSVLLPPAIDSVDDGLHITPRPLIRGKGMVGATIDVYIKNTVTQVLKSVAVAADGTWAASSNHEFVASGSYTLVAYQTLRGVLSKEGPGHNFKFYVPPKILKPSPSTTQNASFLMEGHNGEPGAQLVVIEKSNPSITYGTTTVTAANGDWSIAVSGLPLRRIELVVKQFVGFSISISAALPLEIGIPAPVIGSPPSGSTQDTSFRIVGTGALPGATVEIFEDLLNNPALGSKEDSAATWYVNLEELAPGPLSLVAMQTLNGTSSPRSGARNFKIRPAELTTVTVEQADGATLVFSGNGHYNVKLRTEIQFTVPAAVSAPPNATVQPDGKWQTTATDWPFGEYDVEVIQKVSDNANGWIKSRPYRFSVEKNVPNVSDLDYTKDYQPTFTGKGFNGATVQVRERVSHVALARDTTVVRGEWTTRALAEWGPSWQRQVEVKQFVGAQESPNWVALDVTIPPKPPGLNDPEENGLSPKFSGTCWRDADVTLEFDDENQVHKGVVSNGTWQFTRAQPFAPDKEHKVTVKQSYAQQTSGSVSKTFTLSRPMQSPTITHPVTGSRVNRDVTIRGGDGMKNAVLQLRDKQFDRPLGIAKTLIADGDWSIDLQGLEFRNHGIDAQQTLQGRPSANSDEHKLEVVLLPPEIIQPQRDGTLERIAKINGKAMRGGRVTVFVQGFAAPVLSNVPVDNNGNWAGTVLLPVGRNTIWARQMFLDENDELQESDDSQAFDFRVVPDAPVIETPVVNDCVGTRVVVSGFGEPGDTVTVTLVGDQSSMPESTQVQLSRTWSVTLDAGGLTGKDYRLEAVASSGDFGSGKSVRDVQLATFLPVIDHPAGGQWVSPPVQFAGQGREGIGKVVSWYNPDVHWAEQLSVVEGLWCGESIALREAGNWCRFRQSLSSSDGATTSDWADSERFDVAPAPARDG</sequence>
<evidence type="ECO:0000256" key="1">
    <source>
        <dbReference type="SAM" id="MobiDB-lite"/>
    </source>
</evidence>
<organism evidence="2 3">
    <name type="scientific">Pseudomonas retamae</name>
    <dbReference type="NCBI Taxonomy" id="702110"/>
    <lineage>
        <taxon>Bacteria</taxon>
        <taxon>Pseudomonadati</taxon>
        <taxon>Pseudomonadota</taxon>
        <taxon>Gammaproteobacteria</taxon>
        <taxon>Pseudomonadales</taxon>
        <taxon>Pseudomonadaceae</taxon>
        <taxon>Pseudomonas</taxon>
    </lineage>
</organism>
<name>A0ABW7DHT8_9PSED</name>
<dbReference type="Gene3D" id="2.60.40.10">
    <property type="entry name" value="Immunoglobulins"/>
    <property type="match status" value="2"/>
</dbReference>
<evidence type="ECO:0000313" key="3">
    <source>
        <dbReference type="Proteomes" id="UP001605918"/>
    </source>
</evidence>
<feature type="compositionally biased region" description="Polar residues" evidence="1">
    <location>
        <begin position="1104"/>
        <end position="1115"/>
    </location>
</feature>
<reference evidence="2 3" key="1">
    <citation type="submission" date="2024-10" db="EMBL/GenBank/DDBJ databases">
        <title>Whole genome of Pseudomonas sp Strain RB5.</title>
        <authorList>
            <person name="Selami N."/>
        </authorList>
    </citation>
    <scope>NUCLEOTIDE SEQUENCE [LARGE SCALE GENOMIC DNA]</scope>
    <source>
        <strain evidence="2 3">RB5</strain>
    </source>
</reference>
<feature type="region of interest" description="Disordered" evidence="1">
    <location>
        <begin position="1104"/>
        <end position="1131"/>
    </location>
</feature>
<accession>A0ABW7DHT8</accession>
<feature type="region of interest" description="Disordered" evidence="1">
    <location>
        <begin position="1"/>
        <end position="31"/>
    </location>
</feature>